<dbReference type="AlphaFoldDB" id="A0AAN8QUI5"/>
<evidence type="ECO:0000313" key="2">
    <source>
        <dbReference type="EMBL" id="KAK6302407.1"/>
    </source>
</evidence>
<name>A0AAN8QUI5_9TELE</name>
<comment type="caution">
    <text evidence="2">The sequence shown here is derived from an EMBL/GenBank/DDBJ whole genome shotgun (WGS) entry which is preliminary data.</text>
</comment>
<evidence type="ECO:0000313" key="3">
    <source>
        <dbReference type="Proteomes" id="UP001356427"/>
    </source>
</evidence>
<protein>
    <submittedName>
        <fullName evidence="2">Uncharacterized protein</fullName>
    </submittedName>
</protein>
<feature type="region of interest" description="Disordered" evidence="1">
    <location>
        <begin position="1"/>
        <end position="104"/>
    </location>
</feature>
<feature type="compositionally biased region" description="Polar residues" evidence="1">
    <location>
        <begin position="19"/>
        <end position="36"/>
    </location>
</feature>
<sequence>MANVDPASPAPLIRKMPTPDSSASITVESSDPTWTSKGGEESCLSLYIDKRAPQDPERKQGLPTSSDAGRGGTPKPVRTEMWSPSRQSPPLTKPKTCNPKVPLRLLTSVRRLEDAEDDQRQCLKRT</sequence>
<dbReference type="Proteomes" id="UP001356427">
    <property type="component" value="Unassembled WGS sequence"/>
</dbReference>
<proteinExistence type="predicted"/>
<accession>A0AAN8QUI5</accession>
<feature type="compositionally biased region" description="Basic and acidic residues" evidence="1">
    <location>
        <begin position="48"/>
        <end position="60"/>
    </location>
</feature>
<reference evidence="2 3" key="1">
    <citation type="submission" date="2021-04" db="EMBL/GenBank/DDBJ databases">
        <authorList>
            <person name="De Guttry C."/>
            <person name="Zahm M."/>
            <person name="Klopp C."/>
            <person name="Cabau C."/>
            <person name="Louis A."/>
            <person name="Berthelot C."/>
            <person name="Parey E."/>
            <person name="Roest Crollius H."/>
            <person name="Montfort J."/>
            <person name="Robinson-Rechavi M."/>
            <person name="Bucao C."/>
            <person name="Bouchez O."/>
            <person name="Gislard M."/>
            <person name="Lluch J."/>
            <person name="Milhes M."/>
            <person name="Lampietro C."/>
            <person name="Lopez Roques C."/>
            <person name="Donnadieu C."/>
            <person name="Braasch I."/>
            <person name="Desvignes T."/>
            <person name="Postlethwait J."/>
            <person name="Bobe J."/>
            <person name="Wedekind C."/>
            <person name="Guiguen Y."/>
        </authorList>
    </citation>
    <scope>NUCLEOTIDE SEQUENCE [LARGE SCALE GENOMIC DNA]</scope>
    <source>
        <strain evidence="2">Cs_M1</strain>
        <tissue evidence="2">Blood</tissue>
    </source>
</reference>
<keyword evidence="3" id="KW-1185">Reference proteome</keyword>
<dbReference type="EMBL" id="JAGTTL010000025">
    <property type="protein sequence ID" value="KAK6302407.1"/>
    <property type="molecule type" value="Genomic_DNA"/>
</dbReference>
<gene>
    <name evidence="2" type="ORF">J4Q44_G00267620</name>
</gene>
<evidence type="ECO:0000256" key="1">
    <source>
        <dbReference type="SAM" id="MobiDB-lite"/>
    </source>
</evidence>
<organism evidence="2 3">
    <name type="scientific">Coregonus suidteri</name>
    <dbReference type="NCBI Taxonomy" id="861788"/>
    <lineage>
        <taxon>Eukaryota</taxon>
        <taxon>Metazoa</taxon>
        <taxon>Chordata</taxon>
        <taxon>Craniata</taxon>
        <taxon>Vertebrata</taxon>
        <taxon>Euteleostomi</taxon>
        <taxon>Actinopterygii</taxon>
        <taxon>Neopterygii</taxon>
        <taxon>Teleostei</taxon>
        <taxon>Protacanthopterygii</taxon>
        <taxon>Salmoniformes</taxon>
        <taxon>Salmonidae</taxon>
        <taxon>Coregoninae</taxon>
        <taxon>Coregonus</taxon>
    </lineage>
</organism>